<dbReference type="SUPFAM" id="SSF49265">
    <property type="entry name" value="Fibronectin type III"/>
    <property type="match status" value="1"/>
</dbReference>
<comment type="similarity">
    <text evidence="2">Belongs to the glycosyl hydrolase 18 family. Chitinase class II subfamily.</text>
</comment>
<evidence type="ECO:0000259" key="13">
    <source>
        <dbReference type="PROSITE" id="PS51173"/>
    </source>
</evidence>
<feature type="region of interest" description="Disordered" evidence="10">
    <location>
        <begin position="381"/>
        <end position="402"/>
    </location>
</feature>
<dbReference type="Gene3D" id="3.10.50.10">
    <property type="match status" value="1"/>
</dbReference>
<dbReference type="SMART" id="SM00637">
    <property type="entry name" value="CBD_II"/>
    <property type="match status" value="1"/>
</dbReference>
<evidence type="ECO:0000256" key="11">
    <source>
        <dbReference type="SAM" id="SignalP"/>
    </source>
</evidence>
<dbReference type="Pfam" id="PF00553">
    <property type="entry name" value="CBM_2"/>
    <property type="match status" value="1"/>
</dbReference>
<dbReference type="CDD" id="cd06548">
    <property type="entry name" value="GH18_chitinase"/>
    <property type="match status" value="1"/>
</dbReference>
<evidence type="ECO:0000256" key="10">
    <source>
        <dbReference type="SAM" id="MobiDB-lite"/>
    </source>
</evidence>
<sequence>MRKIRSLAAILAIAVTALALPGVAAAAPAGLTATFSSTDNGSWFMDKFVVANPTSAAITGWTLEFDLPAGVTMSNFYNGTASQSGSHVTVVNAHYNGTVAAEASTEPYSPWFIAYGSGAAPLNCRINGNKCDGTPDRAPGAPTGVTVTGRTTRTVSLTWTAAAVTDFPIAGYDVLSGSTVVATSTTTSATVTGLTPNTGYTFTVRARDTRGNLSALSTPVSATTLNPANDTTPPTVPGNLRSTAKSATSVTLAWNAATDASGIAGYDVYTGTTLRASVTGLTAVVGGLSPMTGYTFTVKARDTYDNASAASNAVTVTTDDVVGSGSYAKVGYFVQWGIYGRQYFVRNLDTSGSAAKLTHLNYAFANIDPVNLTCLQGVTRGTTANPQDPDQGTGAGDADADYGRPMAASQSVDGVGDTGWEPLRGNFNQLRKLKAKHPHLKVLISIGGWTYSKYFSDVAATPAAREKFVRSCIDIYIKGNLPTYNGAGGPGSAANIFDGIDLDWEWPGAEGHPGNHVSPADKANNTALTAEFRRQLDALTTTTGKRYLITAFTPADPAKIAAGWDIGPNGVFNYMDFANVQGYDFHGSGSDNSWEPNRTGHQANLYRDTQDPYAFEFSVDKAIQTYLDAGVSPRRLTVGVAFYGRGWQGVAAGGVNGEWQTATGAAPGQFAEEAGTRGYANLLSGVPGCTVYHDVQSVSTYCYTGTGGQWWSFDDAWSIGQKTAWIKQKGLLGGMIWEMSGDTAAGTLMSAVHSGL</sequence>
<dbReference type="AlphaFoldDB" id="A0A8J3P5M3"/>
<keyword evidence="4 9" id="KW-0378">Hydrolase</keyword>
<dbReference type="InterPro" id="IPR013783">
    <property type="entry name" value="Ig-like_fold"/>
</dbReference>
<proteinExistence type="inferred from homology"/>
<dbReference type="InterPro" id="IPR001223">
    <property type="entry name" value="Glyco_hydro18_cat"/>
</dbReference>
<dbReference type="GO" id="GO:0008061">
    <property type="term" value="F:chitin binding"/>
    <property type="evidence" value="ECO:0007669"/>
    <property type="project" value="InterPro"/>
</dbReference>
<evidence type="ECO:0000256" key="1">
    <source>
        <dbReference type="ARBA" id="ARBA00000822"/>
    </source>
</evidence>
<gene>
    <name evidence="15" type="ORF">Cco03nite_16380</name>
</gene>
<dbReference type="InterPro" id="IPR050314">
    <property type="entry name" value="Glycosyl_Hydrlase_18"/>
</dbReference>
<evidence type="ECO:0000256" key="5">
    <source>
        <dbReference type="ARBA" id="ARBA00023024"/>
    </source>
</evidence>
<dbReference type="PROSITE" id="PS01095">
    <property type="entry name" value="GH18_1"/>
    <property type="match status" value="1"/>
</dbReference>
<dbReference type="InterPro" id="IPR001579">
    <property type="entry name" value="Glyco_hydro_18_chit_AS"/>
</dbReference>
<feature type="signal peptide" evidence="11">
    <location>
        <begin position="1"/>
        <end position="26"/>
    </location>
</feature>
<dbReference type="SUPFAM" id="SSF49384">
    <property type="entry name" value="Carbohydrate-binding domain"/>
    <property type="match status" value="1"/>
</dbReference>
<dbReference type="PROSITE" id="PS50853">
    <property type="entry name" value="FN3"/>
    <property type="match status" value="2"/>
</dbReference>
<keyword evidence="11" id="KW-0732">Signal</keyword>
<protein>
    <recommendedName>
        <fullName evidence="3">chitinase</fullName>
        <ecNumber evidence="3">3.2.1.14</ecNumber>
    </recommendedName>
</protein>
<dbReference type="PROSITE" id="PS51910">
    <property type="entry name" value="GH18_2"/>
    <property type="match status" value="1"/>
</dbReference>
<evidence type="ECO:0000259" key="12">
    <source>
        <dbReference type="PROSITE" id="PS50853"/>
    </source>
</evidence>
<dbReference type="PANTHER" id="PTHR11177">
    <property type="entry name" value="CHITINASE"/>
    <property type="match status" value="1"/>
</dbReference>
<feature type="domain" description="Fibronectin type-III" evidence="12">
    <location>
        <begin position="141"/>
        <end position="227"/>
    </location>
</feature>
<dbReference type="Gene3D" id="2.60.40.10">
    <property type="entry name" value="Immunoglobulins"/>
    <property type="match status" value="2"/>
</dbReference>
<dbReference type="InterPro" id="IPR011583">
    <property type="entry name" value="Chitinase_II/V-like_cat"/>
</dbReference>
<reference evidence="15 16" key="1">
    <citation type="submission" date="2021-01" db="EMBL/GenBank/DDBJ databases">
        <title>Whole genome shotgun sequence of Catellatospora coxensis NBRC 107359.</title>
        <authorList>
            <person name="Komaki H."/>
            <person name="Tamura T."/>
        </authorList>
    </citation>
    <scope>NUCLEOTIDE SEQUENCE [LARGE SCALE GENOMIC DNA]</scope>
    <source>
        <strain evidence="15 16">NBRC 107359</strain>
    </source>
</reference>
<dbReference type="Proteomes" id="UP000630887">
    <property type="component" value="Unassembled WGS sequence"/>
</dbReference>
<evidence type="ECO:0000256" key="7">
    <source>
        <dbReference type="ARBA" id="ARBA00023295"/>
    </source>
</evidence>
<comment type="caution">
    <text evidence="15">The sequence shown here is derived from an EMBL/GenBank/DDBJ whole genome shotgun (WGS) entry which is preliminary data.</text>
</comment>
<dbReference type="InterPro" id="IPR029070">
    <property type="entry name" value="Chitinase_insertion_sf"/>
</dbReference>
<dbReference type="SUPFAM" id="SSF51445">
    <property type="entry name" value="(Trans)glycosidases"/>
    <property type="match status" value="1"/>
</dbReference>
<evidence type="ECO:0000256" key="2">
    <source>
        <dbReference type="ARBA" id="ARBA00009121"/>
    </source>
</evidence>
<dbReference type="GO" id="GO:0006032">
    <property type="term" value="P:chitin catabolic process"/>
    <property type="evidence" value="ECO:0007669"/>
    <property type="project" value="UniProtKB-KW"/>
</dbReference>
<evidence type="ECO:0000256" key="4">
    <source>
        <dbReference type="ARBA" id="ARBA00022801"/>
    </source>
</evidence>
<dbReference type="Gene3D" id="2.60.40.290">
    <property type="match status" value="1"/>
</dbReference>
<dbReference type="SUPFAM" id="SSF54556">
    <property type="entry name" value="Chitinase insertion domain"/>
    <property type="match status" value="1"/>
</dbReference>
<feature type="domain" description="GH18" evidence="14">
    <location>
        <begin position="327"/>
        <end position="756"/>
    </location>
</feature>
<dbReference type="GO" id="GO:0030247">
    <property type="term" value="F:polysaccharide binding"/>
    <property type="evidence" value="ECO:0007669"/>
    <property type="project" value="UniProtKB-UniRule"/>
</dbReference>
<dbReference type="InterPro" id="IPR036116">
    <property type="entry name" value="FN3_sf"/>
</dbReference>
<name>A0A8J3P5M3_9ACTN</name>
<feature type="chain" id="PRO_5035205942" description="chitinase" evidence="11">
    <location>
        <begin position="27"/>
        <end position="756"/>
    </location>
</feature>
<feature type="domain" description="CBM2" evidence="13">
    <location>
        <begin position="24"/>
        <end position="134"/>
    </location>
</feature>
<accession>A0A8J3P5M3</accession>
<dbReference type="Pfam" id="PF00041">
    <property type="entry name" value="fn3"/>
    <property type="match status" value="2"/>
</dbReference>
<dbReference type="SMART" id="SM00636">
    <property type="entry name" value="Glyco_18"/>
    <property type="match status" value="1"/>
</dbReference>
<dbReference type="GO" id="GO:0000272">
    <property type="term" value="P:polysaccharide catabolic process"/>
    <property type="evidence" value="ECO:0007669"/>
    <property type="project" value="UniProtKB-KW"/>
</dbReference>
<dbReference type="SMART" id="SM00060">
    <property type="entry name" value="FN3"/>
    <property type="match status" value="2"/>
</dbReference>
<dbReference type="PROSITE" id="PS51173">
    <property type="entry name" value="CBM2"/>
    <property type="match status" value="1"/>
</dbReference>
<keyword evidence="6" id="KW-0119">Carbohydrate metabolism</keyword>
<dbReference type="InterPro" id="IPR017853">
    <property type="entry name" value="GH"/>
</dbReference>
<dbReference type="PANTHER" id="PTHR11177:SF317">
    <property type="entry name" value="CHITINASE 12-RELATED"/>
    <property type="match status" value="1"/>
</dbReference>
<evidence type="ECO:0000259" key="14">
    <source>
        <dbReference type="PROSITE" id="PS51910"/>
    </source>
</evidence>
<keyword evidence="16" id="KW-1185">Reference proteome</keyword>
<evidence type="ECO:0000256" key="9">
    <source>
        <dbReference type="RuleBase" id="RU000489"/>
    </source>
</evidence>
<comment type="catalytic activity">
    <reaction evidence="1">
        <text>Random endo-hydrolysis of N-acetyl-beta-D-glucosaminide (1-&gt;4)-beta-linkages in chitin and chitodextrins.</text>
        <dbReference type="EC" id="3.2.1.14"/>
    </reaction>
</comment>
<evidence type="ECO:0000313" key="16">
    <source>
        <dbReference type="Proteomes" id="UP000630887"/>
    </source>
</evidence>
<dbReference type="GO" id="GO:0008843">
    <property type="term" value="F:endochitinase activity"/>
    <property type="evidence" value="ECO:0007669"/>
    <property type="project" value="UniProtKB-EC"/>
</dbReference>
<dbReference type="InterPro" id="IPR003961">
    <property type="entry name" value="FN3_dom"/>
</dbReference>
<keyword evidence="5" id="KW-0146">Chitin degradation</keyword>
<organism evidence="15 16">
    <name type="scientific">Catellatospora coxensis</name>
    <dbReference type="NCBI Taxonomy" id="310354"/>
    <lineage>
        <taxon>Bacteria</taxon>
        <taxon>Bacillati</taxon>
        <taxon>Actinomycetota</taxon>
        <taxon>Actinomycetes</taxon>
        <taxon>Micromonosporales</taxon>
        <taxon>Micromonosporaceae</taxon>
        <taxon>Catellatospora</taxon>
    </lineage>
</organism>
<dbReference type="CDD" id="cd00063">
    <property type="entry name" value="FN3"/>
    <property type="match status" value="2"/>
</dbReference>
<evidence type="ECO:0000256" key="6">
    <source>
        <dbReference type="ARBA" id="ARBA00023277"/>
    </source>
</evidence>
<evidence type="ECO:0000313" key="15">
    <source>
        <dbReference type="EMBL" id="GIG04938.1"/>
    </source>
</evidence>
<dbReference type="RefSeq" id="WP_203690584.1">
    <property type="nucleotide sequence ID" value="NZ_BAAALC010000007.1"/>
</dbReference>
<dbReference type="InterPro" id="IPR001919">
    <property type="entry name" value="CBD2"/>
</dbReference>
<feature type="domain" description="Fibronectin type-III" evidence="12">
    <location>
        <begin position="236"/>
        <end position="321"/>
    </location>
</feature>
<keyword evidence="7 9" id="KW-0326">Glycosidase</keyword>
<evidence type="ECO:0000256" key="8">
    <source>
        <dbReference type="ARBA" id="ARBA00023326"/>
    </source>
</evidence>
<dbReference type="Gene3D" id="3.20.20.80">
    <property type="entry name" value="Glycosidases"/>
    <property type="match status" value="1"/>
</dbReference>
<dbReference type="Pfam" id="PF00704">
    <property type="entry name" value="Glyco_hydro_18"/>
    <property type="match status" value="1"/>
</dbReference>
<dbReference type="InterPro" id="IPR012291">
    <property type="entry name" value="CBM2_carb-bd_dom_sf"/>
</dbReference>
<dbReference type="InterPro" id="IPR008965">
    <property type="entry name" value="CBM2/CBM3_carb-bd_dom_sf"/>
</dbReference>
<keyword evidence="8" id="KW-0624">Polysaccharide degradation</keyword>
<evidence type="ECO:0000256" key="3">
    <source>
        <dbReference type="ARBA" id="ARBA00012729"/>
    </source>
</evidence>
<dbReference type="EMBL" id="BONI01000010">
    <property type="protein sequence ID" value="GIG04938.1"/>
    <property type="molecule type" value="Genomic_DNA"/>
</dbReference>
<dbReference type="EC" id="3.2.1.14" evidence="3"/>